<dbReference type="Pfam" id="PF00098">
    <property type="entry name" value="zf-CCHC"/>
    <property type="match status" value="2"/>
</dbReference>
<dbReference type="AlphaFoldDB" id="A0A9D4LLC3"/>
<keyword evidence="1" id="KW-0862">Zinc</keyword>
<feature type="domain" description="CCHC-type" evidence="3">
    <location>
        <begin position="138"/>
        <end position="154"/>
    </location>
</feature>
<evidence type="ECO:0000313" key="5">
    <source>
        <dbReference type="Proteomes" id="UP000828390"/>
    </source>
</evidence>
<dbReference type="EMBL" id="JAIWYP010000003">
    <property type="protein sequence ID" value="KAH3858911.1"/>
    <property type="molecule type" value="Genomic_DNA"/>
</dbReference>
<protein>
    <recommendedName>
        <fullName evidence="3">CCHC-type domain-containing protein</fullName>
    </recommendedName>
</protein>
<dbReference type="PANTHER" id="PTHR23002">
    <property type="entry name" value="ZINC FINGER CCHC DOMAIN CONTAINING PROTEIN"/>
    <property type="match status" value="1"/>
</dbReference>
<evidence type="ECO:0000256" key="1">
    <source>
        <dbReference type="PROSITE-ProRule" id="PRU00047"/>
    </source>
</evidence>
<dbReference type="GO" id="GO:0008270">
    <property type="term" value="F:zinc ion binding"/>
    <property type="evidence" value="ECO:0007669"/>
    <property type="project" value="UniProtKB-KW"/>
</dbReference>
<dbReference type="InterPro" id="IPR036875">
    <property type="entry name" value="Znf_CCHC_sf"/>
</dbReference>
<dbReference type="PROSITE" id="PS50158">
    <property type="entry name" value="ZF_CCHC"/>
    <property type="match status" value="2"/>
</dbReference>
<reference evidence="4" key="1">
    <citation type="journal article" date="2019" name="bioRxiv">
        <title>The Genome of the Zebra Mussel, Dreissena polymorpha: A Resource for Invasive Species Research.</title>
        <authorList>
            <person name="McCartney M.A."/>
            <person name="Auch B."/>
            <person name="Kono T."/>
            <person name="Mallez S."/>
            <person name="Zhang Y."/>
            <person name="Obille A."/>
            <person name="Becker A."/>
            <person name="Abrahante J.E."/>
            <person name="Garbe J."/>
            <person name="Badalamenti J.P."/>
            <person name="Herman A."/>
            <person name="Mangelson H."/>
            <person name="Liachko I."/>
            <person name="Sullivan S."/>
            <person name="Sone E.D."/>
            <person name="Koren S."/>
            <person name="Silverstein K.A.T."/>
            <person name="Beckman K.B."/>
            <person name="Gohl D.M."/>
        </authorList>
    </citation>
    <scope>NUCLEOTIDE SEQUENCE</scope>
    <source>
        <strain evidence="4">Duluth1</strain>
        <tissue evidence="4">Whole animal</tissue>
    </source>
</reference>
<keyword evidence="1" id="KW-0863">Zinc-finger</keyword>
<comment type="caution">
    <text evidence="4">The sequence shown here is derived from an EMBL/GenBank/DDBJ whole genome shotgun (WGS) entry which is preliminary data.</text>
</comment>
<name>A0A9D4LLC3_DREPO</name>
<keyword evidence="2" id="KW-0175">Coiled coil</keyword>
<dbReference type="Proteomes" id="UP000828390">
    <property type="component" value="Unassembled WGS sequence"/>
</dbReference>
<accession>A0A9D4LLC3</accession>
<dbReference type="Gene3D" id="4.10.60.10">
    <property type="entry name" value="Zinc finger, CCHC-type"/>
    <property type="match status" value="2"/>
</dbReference>
<proteinExistence type="predicted"/>
<gene>
    <name evidence="4" type="ORF">DPMN_101555</name>
</gene>
<reference evidence="4" key="2">
    <citation type="submission" date="2020-11" db="EMBL/GenBank/DDBJ databases">
        <authorList>
            <person name="McCartney M.A."/>
            <person name="Auch B."/>
            <person name="Kono T."/>
            <person name="Mallez S."/>
            <person name="Becker A."/>
            <person name="Gohl D.M."/>
            <person name="Silverstein K.A.T."/>
            <person name="Koren S."/>
            <person name="Bechman K.B."/>
            <person name="Herman A."/>
            <person name="Abrahante J.E."/>
            <person name="Garbe J."/>
        </authorList>
    </citation>
    <scope>NUCLEOTIDE SEQUENCE</scope>
    <source>
        <strain evidence="4">Duluth1</strain>
        <tissue evidence="4">Whole animal</tissue>
    </source>
</reference>
<dbReference type="SUPFAM" id="SSF57756">
    <property type="entry name" value="Retrovirus zinc finger-like domains"/>
    <property type="match status" value="1"/>
</dbReference>
<dbReference type="InterPro" id="IPR051714">
    <property type="entry name" value="Znf_CCHC_NABP"/>
</dbReference>
<dbReference type="GO" id="GO:0003676">
    <property type="term" value="F:nucleic acid binding"/>
    <property type="evidence" value="ECO:0007669"/>
    <property type="project" value="InterPro"/>
</dbReference>
<sequence>MGAREKEAEEQVINQRSQTIEQAIDKMKWAIHTHDLMYGRPKAVKKVVCAEDVQSAEVRVGEQSTINGRVDALEKRFGRLEEKLDAVMGKLDKLLERRSRSPTTSPSRQCYNCNEIGHFKRECPKLRSRTPSPVRNDRCFKCNGYGHMKKDCPNVTADEQGKTLGSKESKTVRFADLNGRGSM</sequence>
<evidence type="ECO:0000256" key="2">
    <source>
        <dbReference type="SAM" id="Coils"/>
    </source>
</evidence>
<dbReference type="InterPro" id="IPR001878">
    <property type="entry name" value="Znf_CCHC"/>
</dbReference>
<dbReference type="SMART" id="SM00343">
    <property type="entry name" value="ZnF_C2HC"/>
    <property type="match status" value="2"/>
</dbReference>
<keyword evidence="1" id="KW-0479">Metal-binding</keyword>
<feature type="coiled-coil region" evidence="2">
    <location>
        <begin position="70"/>
        <end position="97"/>
    </location>
</feature>
<evidence type="ECO:0000259" key="3">
    <source>
        <dbReference type="PROSITE" id="PS50158"/>
    </source>
</evidence>
<organism evidence="4 5">
    <name type="scientific">Dreissena polymorpha</name>
    <name type="common">Zebra mussel</name>
    <name type="synonym">Mytilus polymorpha</name>
    <dbReference type="NCBI Taxonomy" id="45954"/>
    <lineage>
        <taxon>Eukaryota</taxon>
        <taxon>Metazoa</taxon>
        <taxon>Spiralia</taxon>
        <taxon>Lophotrochozoa</taxon>
        <taxon>Mollusca</taxon>
        <taxon>Bivalvia</taxon>
        <taxon>Autobranchia</taxon>
        <taxon>Heteroconchia</taxon>
        <taxon>Euheterodonta</taxon>
        <taxon>Imparidentia</taxon>
        <taxon>Neoheterodontei</taxon>
        <taxon>Myida</taxon>
        <taxon>Dreissenoidea</taxon>
        <taxon>Dreissenidae</taxon>
        <taxon>Dreissena</taxon>
    </lineage>
</organism>
<evidence type="ECO:0000313" key="4">
    <source>
        <dbReference type="EMBL" id="KAH3858911.1"/>
    </source>
</evidence>
<feature type="domain" description="CCHC-type" evidence="3">
    <location>
        <begin position="110"/>
        <end position="125"/>
    </location>
</feature>
<keyword evidence="5" id="KW-1185">Reference proteome</keyword>